<dbReference type="Proteomes" id="UP000271974">
    <property type="component" value="Unassembled WGS sequence"/>
</dbReference>
<feature type="region of interest" description="Disordered" evidence="1">
    <location>
        <begin position="1"/>
        <end position="41"/>
    </location>
</feature>
<dbReference type="OrthoDB" id="6154712at2759"/>
<dbReference type="PANTHER" id="PTHR44813">
    <property type="entry name" value="MITOGEN-ACTIVATED PROTEIN KINASE-BINDING PROTEIN 1"/>
    <property type="match status" value="1"/>
</dbReference>
<evidence type="ECO:0000313" key="3">
    <source>
        <dbReference type="Proteomes" id="UP000271974"/>
    </source>
</evidence>
<proteinExistence type="predicted"/>
<name>A0A433TQC0_ELYCH</name>
<protein>
    <submittedName>
        <fullName evidence="2">Uncharacterized protein</fullName>
    </submittedName>
</protein>
<dbReference type="Gene3D" id="2.130.10.10">
    <property type="entry name" value="YVTN repeat-like/Quinoprotein amine dehydrogenase"/>
    <property type="match status" value="1"/>
</dbReference>
<sequence>MSYSSGCKMSGQAHQPGRKNRWRRASSIDPPPSGLQDNPFAHHKTLDNQIVLEHVLGMTVYSNSALTCDPKSGVVAYPAGCVLVLLDSVKNKQLGTLHAPRKSITAASFSCDGRYILTGESGLQPAVRVWEISSM</sequence>
<comment type="caution">
    <text evidence="2">The sequence shown here is derived from an EMBL/GenBank/DDBJ whole genome shotgun (WGS) entry which is preliminary data.</text>
</comment>
<evidence type="ECO:0000313" key="2">
    <source>
        <dbReference type="EMBL" id="RUS83747.1"/>
    </source>
</evidence>
<dbReference type="PANTHER" id="PTHR44813:SF1">
    <property type="entry name" value="MITOGEN-ACTIVATED PROTEIN KINASE-BINDING PROTEIN 1"/>
    <property type="match status" value="1"/>
</dbReference>
<keyword evidence="3" id="KW-1185">Reference proteome</keyword>
<dbReference type="AlphaFoldDB" id="A0A433TQC0"/>
<dbReference type="SUPFAM" id="SSF50978">
    <property type="entry name" value="WD40 repeat-like"/>
    <property type="match status" value="1"/>
</dbReference>
<gene>
    <name evidence="2" type="ORF">EGW08_008498</name>
</gene>
<dbReference type="InterPro" id="IPR036322">
    <property type="entry name" value="WD40_repeat_dom_sf"/>
</dbReference>
<dbReference type="InterPro" id="IPR055292">
    <property type="entry name" value="MABP1"/>
</dbReference>
<organism evidence="2 3">
    <name type="scientific">Elysia chlorotica</name>
    <name type="common">Eastern emerald elysia</name>
    <name type="synonym">Sea slug</name>
    <dbReference type="NCBI Taxonomy" id="188477"/>
    <lineage>
        <taxon>Eukaryota</taxon>
        <taxon>Metazoa</taxon>
        <taxon>Spiralia</taxon>
        <taxon>Lophotrochozoa</taxon>
        <taxon>Mollusca</taxon>
        <taxon>Gastropoda</taxon>
        <taxon>Heterobranchia</taxon>
        <taxon>Euthyneura</taxon>
        <taxon>Panpulmonata</taxon>
        <taxon>Sacoglossa</taxon>
        <taxon>Placobranchoidea</taxon>
        <taxon>Plakobranchidae</taxon>
        <taxon>Elysia</taxon>
    </lineage>
</organism>
<dbReference type="EMBL" id="RQTK01000232">
    <property type="protein sequence ID" value="RUS83747.1"/>
    <property type="molecule type" value="Genomic_DNA"/>
</dbReference>
<reference evidence="2 3" key="1">
    <citation type="submission" date="2019-01" db="EMBL/GenBank/DDBJ databases">
        <title>A draft genome assembly of the solar-powered sea slug Elysia chlorotica.</title>
        <authorList>
            <person name="Cai H."/>
            <person name="Li Q."/>
            <person name="Fang X."/>
            <person name="Li J."/>
            <person name="Curtis N.E."/>
            <person name="Altenburger A."/>
            <person name="Shibata T."/>
            <person name="Feng M."/>
            <person name="Maeda T."/>
            <person name="Schwartz J.A."/>
            <person name="Shigenobu S."/>
            <person name="Lundholm N."/>
            <person name="Nishiyama T."/>
            <person name="Yang H."/>
            <person name="Hasebe M."/>
            <person name="Li S."/>
            <person name="Pierce S.K."/>
            <person name="Wang J."/>
        </authorList>
    </citation>
    <scope>NUCLEOTIDE SEQUENCE [LARGE SCALE GENOMIC DNA]</scope>
    <source>
        <strain evidence="2">EC2010</strain>
        <tissue evidence="2">Whole organism of an adult</tissue>
    </source>
</reference>
<accession>A0A433TQC0</accession>
<evidence type="ECO:0000256" key="1">
    <source>
        <dbReference type="SAM" id="MobiDB-lite"/>
    </source>
</evidence>
<dbReference type="InterPro" id="IPR015943">
    <property type="entry name" value="WD40/YVTN_repeat-like_dom_sf"/>
</dbReference>